<gene>
    <name evidence="2" type="ORF">GCM10010151_34000</name>
</gene>
<sequence>MLTRMLAPVALALPLAVAASALPAGTPAMARSRAATAGRASGPGEDGAAAADPRYMIAVGDIPPCGLGFNTPSPRAIATAKLALSLRKLHSSLGFIGLGDQSNGTGTFKEYTDCYAKSGWGALKSVTRPSLGNHEQYAGNANAAGYFKYFDGAAGSAAKPYYAFDVGTIWHFIALDSECQFAGGCQAGSPQETWLRTHLTAYRKAHPHRCILAYWHRPLFSSSDATPQAEYKTPQVYPFWQDLYAANAAIVMNGHFHGYERFAPQTPNHVLDQAGGIREFVVATGGSNFYGFLSPPAVHSQVRLTFVPGVMLLTLKDRAYDWAFYDTTGKIRDSGVDHACPQ</sequence>
<dbReference type="RefSeq" id="WP_252798628.1">
    <property type="nucleotide sequence ID" value="NZ_BAAABM010000029.1"/>
</dbReference>
<protein>
    <recommendedName>
        <fullName evidence="4">Alkaline phosphatase</fullName>
    </recommendedName>
</protein>
<dbReference type="PANTHER" id="PTHR45867">
    <property type="entry name" value="PURPLE ACID PHOSPHATASE"/>
    <property type="match status" value="1"/>
</dbReference>
<keyword evidence="1" id="KW-0732">Signal</keyword>
<name>A0ABN0WN33_9ACTN</name>
<comment type="caution">
    <text evidence="2">The sequence shown here is derived from an EMBL/GenBank/DDBJ whole genome shotgun (WGS) entry which is preliminary data.</text>
</comment>
<evidence type="ECO:0000256" key="1">
    <source>
        <dbReference type="SAM" id="SignalP"/>
    </source>
</evidence>
<dbReference type="SUPFAM" id="SSF56300">
    <property type="entry name" value="Metallo-dependent phosphatases"/>
    <property type="match status" value="1"/>
</dbReference>
<organism evidence="2 3">
    <name type="scientific">Actinoallomurus spadix</name>
    <dbReference type="NCBI Taxonomy" id="79912"/>
    <lineage>
        <taxon>Bacteria</taxon>
        <taxon>Bacillati</taxon>
        <taxon>Actinomycetota</taxon>
        <taxon>Actinomycetes</taxon>
        <taxon>Streptosporangiales</taxon>
        <taxon>Thermomonosporaceae</taxon>
        <taxon>Actinoallomurus</taxon>
    </lineage>
</organism>
<evidence type="ECO:0000313" key="3">
    <source>
        <dbReference type="Proteomes" id="UP001501822"/>
    </source>
</evidence>
<dbReference type="Gene3D" id="3.60.21.10">
    <property type="match status" value="1"/>
</dbReference>
<dbReference type="Proteomes" id="UP001501822">
    <property type="component" value="Unassembled WGS sequence"/>
</dbReference>
<accession>A0ABN0WN33</accession>
<evidence type="ECO:0000313" key="2">
    <source>
        <dbReference type="EMBL" id="GAA0341652.1"/>
    </source>
</evidence>
<dbReference type="EMBL" id="BAAABM010000029">
    <property type="protein sequence ID" value="GAA0341652.1"/>
    <property type="molecule type" value="Genomic_DNA"/>
</dbReference>
<keyword evidence="3" id="KW-1185">Reference proteome</keyword>
<evidence type="ECO:0008006" key="4">
    <source>
        <dbReference type="Google" id="ProtNLM"/>
    </source>
</evidence>
<feature type="signal peptide" evidence="1">
    <location>
        <begin position="1"/>
        <end position="21"/>
    </location>
</feature>
<dbReference type="InterPro" id="IPR029052">
    <property type="entry name" value="Metallo-depent_PP-like"/>
</dbReference>
<proteinExistence type="predicted"/>
<feature type="chain" id="PRO_5045468851" description="Alkaline phosphatase" evidence="1">
    <location>
        <begin position="22"/>
        <end position="342"/>
    </location>
</feature>
<reference evidence="2 3" key="1">
    <citation type="journal article" date="2019" name="Int. J. Syst. Evol. Microbiol.">
        <title>The Global Catalogue of Microorganisms (GCM) 10K type strain sequencing project: providing services to taxonomists for standard genome sequencing and annotation.</title>
        <authorList>
            <consortium name="The Broad Institute Genomics Platform"/>
            <consortium name="The Broad Institute Genome Sequencing Center for Infectious Disease"/>
            <person name="Wu L."/>
            <person name="Ma J."/>
        </authorList>
    </citation>
    <scope>NUCLEOTIDE SEQUENCE [LARGE SCALE GENOMIC DNA]</scope>
    <source>
        <strain evidence="2 3">JCM 3146</strain>
    </source>
</reference>